<name>A0ABX0XA61_9BACT</name>
<reference evidence="2 3" key="1">
    <citation type="submission" date="2020-03" db="EMBL/GenBank/DDBJ databases">
        <title>Genomic Encyclopedia of Type Strains, Phase IV (KMG-IV): sequencing the most valuable type-strain genomes for metagenomic binning, comparative biology and taxonomic classification.</title>
        <authorList>
            <person name="Goeker M."/>
        </authorList>
    </citation>
    <scope>NUCLEOTIDE SEQUENCE [LARGE SCALE GENOMIC DNA]</scope>
    <source>
        <strain evidence="2 3">DSM 105096</strain>
    </source>
</reference>
<dbReference type="NCBIfam" id="TIGR03590">
    <property type="entry name" value="PseG"/>
    <property type="match status" value="1"/>
</dbReference>
<dbReference type="GO" id="GO:0016787">
    <property type="term" value="F:hydrolase activity"/>
    <property type="evidence" value="ECO:0007669"/>
    <property type="project" value="UniProtKB-KW"/>
</dbReference>
<organism evidence="2 3">
    <name type="scientific">Neolewinella antarctica</name>
    <dbReference type="NCBI Taxonomy" id="442734"/>
    <lineage>
        <taxon>Bacteria</taxon>
        <taxon>Pseudomonadati</taxon>
        <taxon>Bacteroidota</taxon>
        <taxon>Saprospiria</taxon>
        <taxon>Saprospirales</taxon>
        <taxon>Lewinellaceae</taxon>
        <taxon>Neolewinella</taxon>
    </lineage>
</organism>
<dbReference type="InterPro" id="IPR016181">
    <property type="entry name" value="Acyl_CoA_acyltransferase"/>
</dbReference>
<protein>
    <submittedName>
        <fullName evidence="2">UDP-2,4-diacetamido-2,4, 6-trideoxy-beta-L-altropyranose hydrolase</fullName>
    </submittedName>
</protein>
<evidence type="ECO:0000259" key="1">
    <source>
        <dbReference type="PROSITE" id="PS51186"/>
    </source>
</evidence>
<dbReference type="Gene3D" id="3.40.50.11190">
    <property type="match status" value="1"/>
</dbReference>
<dbReference type="PROSITE" id="PS51186">
    <property type="entry name" value="GNAT"/>
    <property type="match status" value="1"/>
</dbReference>
<dbReference type="InterPro" id="IPR020023">
    <property type="entry name" value="PseG"/>
</dbReference>
<dbReference type="Gene3D" id="3.40.630.30">
    <property type="match status" value="1"/>
</dbReference>
<feature type="domain" description="N-acetyltransferase" evidence="1">
    <location>
        <begin position="333"/>
        <end position="483"/>
    </location>
</feature>
<dbReference type="Pfam" id="PF13302">
    <property type="entry name" value="Acetyltransf_3"/>
    <property type="match status" value="1"/>
</dbReference>
<dbReference type="SUPFAM" id="SSF55729">
    <property type="entry name" value="Acyl-CoA N-acyltransferases (Nat)"/>
    <property type="match status" value="1"/>
</dbReference>
<keyword evidence="3" id="KW-1185">Reference proteome</keyword>
<dbReference type="Gene3D" id="3.40.50.2000">
    <property type="entry name" value="Glycogen Phosphorylase B"/>
    <property type="match status" value="1"/>
</dbReference>
<dbReference type="RefSeq" id="WP_168036910.1">
    <property type="nucleotide sequence ID" value="NZ_JAATJH010000002.1"/>
</dbReference>
<accession>A0ABX0XA61</accession>
<keyword evidence="2" id="KW-0378">Hydrolase</keyword>
<dbReference type="InterPro" id="IPR000182">
    <property type="entry name" value="GNAT_dom"/>
</dbReference>
<dbReference type="Proteomes" id="UP000770785">
    <property type="component" value="Unassembled WGS sequence"/>
</dbReference>
<sequence>MKKVRPIIAFRADGSATMGLGHVYRSAALARMLAPVADCVFFSRAIPTGLTEMLSSSYEASYELAVPAADEVNTMVEQLRKHYPDRPYTFVLDGYHFKTAYQRSIKALKCLLVCIDDIHACDYVADLVINHSPAANLTDYVGETYTKYALGPRFALLRNPFLVAAQSAENNLSAKRDRIFICLGGADPKNDTLTILRKLADYERVPAVDVVLGPAYAHQKELQSFLTDTTLKIELHRSLTAEQLVDLMQSSVVGITSPSTVSLEYLSAGGKLFLHQTADNQAGIYAGLIEKGLALDVATMDAEAFVSTSEKTPSPMDGRQAERLRKLFAALDLTWRLATADDSDLYLAWANDPDVRAQSFDSSLISPSEHAAWFRRRLVDEQSCLLIFERSRKPVGRVRFAVVGNEATIGYSVAKESRGHGLGVPMLHFAVDALRRERPKIERFIGYVKEGNIASVTTFRRLGYREEPTNDYPDALKFVLYDL</sequence>
<evidence type="ECO:0000313" key="3">
    <source>
        <dbReference type="Proteomes" id="UP000770785"/>
    </source>
</evidence>
<evidence type="ECO:0000313" key="2">
    <source>
        <dbReference type="EMBL" id="NJC26154.1"/>
    </source>
</evidence>
<gene>
    <name evidence="2" type="ORF">GGR27_001653</name>
</gene>
<comment type="caution">
    <text evidence="2">The sequence shown here is derived from an EMBL/GenBank/DDBJ whole genome shotgun (WGS) entry which is preliminary data.</text>
</comment>
<dbReference type="EMBL" id="JAATJH010000002">
    <property type="protein sequence ID" value="NJC26154.1"/>
    <property type="molecule type" value="Genomic_DNA"/>
</dbReference>
<proteinExistence type="predicted"/>